<keyword evidence="2" id="KW-1185">Reference proteome</keyword>
<dbReference type="EMBL" id="JAHRHJ020000005">
    <property type="protein sequence ID" value="KAH9314057.1"/>
    <property type="molecule type" value="Genomic_DNA"/>
</dbReference>
<accession>A0AA38G0A1</accession>
<proteinExistence type="predicted"/>
<protein>
    <submittedName>
        <fullName evidence="1">Uncharacterized protein</fullName>
    </submittedName>
</protein>
<gene>
    <name evidence="1" type="ORF">KI387_022684</name>
</gene>
<reference evidence="1 2" key="1">
    <citation type="journal article" date="2021" name="Nat. Plants">
        <title>The Taxus genome provides insights into paclitaxel biosynthesis.</title>
        <authorList>
            <person name="Xiong X."/>
            <person name="Gou J."/>
            <person name="Liao Q."/>
            <person name="Li Y."/>
            <person name="Zhou Q."/>
            <person name="Bi G."/>
            <person name="Li C."/>
            <person name="Du R."/>
            <person name="Wang X."/>
            <person name="Sun T."/>
            <person name="Guo L."/>
            <person name="Liang H."/>
            <person name="Lu P."/>
            <person name="Wu Y."/>
            <person name="Zhang Z."/>
            <person name="Ro D.K."/>
            <person name="Shang Y."/>
            <person name="Huang S."/>
            <person name="Yan J."/>
        </authorList>
    </citation>
    <scope>NUCLEOTIDE SEQUENCE [LARGE SCALE GENOMIC DNA]</scope>
    <source>
        <strain evidence="1">Ta-2019</strain>
    </source>
</reference>
<name>A0AA38G0A1_TAXCH</name>
<evidence type="ECO:0000313" key="1">
    <source>
        <dbReference type="EMBL" id="KAH9314057.1"/>
    </source>
</evidence>
<sequence>GVSRLVTCVLLSPPMLSLMPRVFRPPATSISSTRCMLKCRISSLQGTSWSNISLATLAIPCLPHGTELLKSSCVISPLTVAIV</sequence>
<organism evidence="1 2">
    <name type="scientific">Taxus chinensis</name>
    <name type="common">Chinese yew</name>
    <name type="synonym">Taxus wallichiana var. chinensis</name>
    <dbReference type="NCBI Taxonomy" id="29808"/>
    <lineage>
        <taxon>Eukaryota</taxon>
        <taxon>Viridiplantae</taxon>
        <taxon>Streptophyta</taxon>
        <taxon>Embryophyta</taxon>
        <taxon>Tracheophyta</taxon>
        <taxon>Spermatophyta</taxon>
        <taxon>Pinopsida</taxon>
        <taxon>Pinidae</taxon>
        <taxon>Conifers II</taxon>
        <taxon>Cupressales</taxon>
        <taxon>Taxaceae</taxon>
        <taxon>Taxus</taxon>
    </lineage>
</organism>
<feature type="non-terminal residue" evidence="1">
    <location>
        <position position="1"/>
    </location>
</feature>
<feature type="non-terminal residue" evidence="1">
    <location>
        <position position="83"/>
    </location>
</feature>
<dbReference type="AlphaFoldDB" id="A0AA38G0A1"/>
<dbReference type="Proteomes" id="UP000824469">
    <property type="component" value="Unassembled WGS sequence"/>
</dbReference>
<comment type="caution">
    <text evidence="1">The sequence shown here is derived from an EMBL/GenBank/DDBJ whole genome shotgun (WGS) entry which is preliminary data.</text>
</comment>
<evidence type="ECO:0000313" key="2">
    <source>
        <dbReference type="Proteomes" id="UP000824469"/>
    </source>
</evidence>